<sequence>MTAAVAVQSRTEIEAPRRTWQLRRRPVATAGCDMDSSGLGEWVVIGGRSTWANRRPCFAGGLLASGEEGLATVFVCLALVALIGVTLLIAQVGVVVVARHRAQAAADMAALAAAGALVEGVDAGCAEADEVARRMGARIRVCEAAEWDATVIVERNVPMSLYGDRVVRAIARAGPVEE</sequence>
<feature type="domain" description="Putative Flp pilus-assembly TadG-like N-terminal" evidence="2">
    <location>
        <begin position="69"/>
        <end position="115"/>
    </location>
</feature>
<keyword evidence="1" id="KW-0812">Transmembrane</keyword>
<keyword evidence="1" id="KW-1133">Transmembrane helix</keyword>
<name>A0ABV2XEA1_9NOCA</name>
<feature type="transmembrane region" description="Helical" evidence="1">
    <location>
        <begin position="70"/>
        <end position="98"/>
    </location>
</feature>
<evidence type="ECO:0000313" key="3">
    <source>
        <dbReference type="EMBL" id="MEU2124219.1"/>
    </source>
</evidence>
<evidence type="ECO:0000313" key="4">
    <source>
        <dbReference type="Proteomes" id="UP001550535"/>
    </source>
</evidence>
<organism evidence="3 4">
    <name type="scientific">Nocardia niwae</name>
    <dbReference type="NCBI Taxonomy" id="626084"/>
    <lineage>
        <taxon>Bacteria</taxon>
        <taxon>Bacillati</taxon>
        <taxon>Actinomycetota</taxon>
        <taxon>Actinomycetes</taxon>
        <taxon>Mycobacteriales</taxon>
        <taxon>Nocardiaceae</taxon>
        <taxon>Nocardia</taxon>
    </lineage>
</organism>
<proteinExistence type="predicted"/>
<dbReference type="EMBL" id="JBEYBR010000054">
    <property type="protein sequence ID" value="MEU2124219.1"/>
    <property type="molecule type" value="Genomic_DNA"/>
</dbReference>
<evidence type="ECO:0000256" key="1">
    <source>
        <dbReference type="SAM" id="Phobius"/>
    </source>
</evidence>
<reference evidence="3 4" key="1">
    <citation type="submission" date="2024-06" db="EMBL/GenBank/DDBJ databases">
        <title>The Natural Products Discovery Center: Release of the First 8490 Sequenced Strains for Exploring Actinobacteria Biosynthetic Diversity.</title>
        <authorList>
            <person name="Kalkreuter E."/>
            <person name="Kautsar S.A."/>
            <person name="Yang D."/>
            <person name="Bader C.D."/>
            <person name="Teijaro C.N."/>
            <person name="Fluegel L."/>
            <person name="Davis C.M."/>
            <person name="Simpson J.R."/>
            <person name="Lauterbach L."/>
            <person name="Steele A.D."/>
            <person name="Gui C."/>
            <person name="Meng S."/>
            <person name="Li G."/>
            <person name="Viehrig K."/>
            <person name="Ye F."/>
            <person name="Su P."/>
            <person name="Kiefer A.F."/>
            <person name="Nichols A."/>
            <person name="Cepeda A.J."/>
            <person name="Yan W."/>
            <person name="Fan B."/>
            <person name="Jiang Y."/>
            <person name="Adhikari A."/>
            <person name="Zheng C.-J."/>
            <person name="Schuster L."/>
            <person name="Cowan T.M."/>
            <person name="Smanski M.J."/>
            <person name="Chevrette M.G."/>
            <person name="De Carvalho L.P.S."/>
            <person name="Shen B."/>
        </authorList>
    </citation>
    <scope>NUCLEOTIDE SEQUENCE [LARGE SCALE GENOMIC DNA]</scope>
    <source>
        <strain evidence="3 4">NPDC019434</strain>
    </source>
</reference>
<dbReference type="Proteomes" id="UP001550535">
    <property type="component" value="Unassembled WGS sequence"/>
</dbReference>
<comment type="caution">
    <text evidence="3">The sequence shown here is derived from an EMBL/GenBank/DDBJ whole genome shotgun (WGS) entry which is preliminary data.</text>
</comment>
<dbReference type="InterPro" id="IPR021202">
    <property type="entry name" value="Rv3654c-like"/>
</dbReference>
<keyword evidence="4" id="KW-1185">Reference proteome</keyword>
<dbReference type="InterPro" id="IPR028087">
    <property type="entry name" value="Tad_N"/>
</dbReference>
<gene>
    <name evidence="3" type="ORF">ABZ507_20605</name>
</gene>
<dbReference type="RefSeq" id="WP_357992263.1">
    <property type="nucleotide sequence ID" value="NZ_JBEYBR010000054.1"/>
</dbReference>
<evidence type="ECO:0000259" key="2">
    <source>
        <dbReference type="Pfam" id="PF13400"/>
    </source>
</evidence>
<accession>A0ABV2XEA1</accession>
<dbReference type="NCBIfam" id="TIGR03816">
    <property type="entry name" value="tadE_like_DECH"/>
    <property type="match status" value="1"/>
</dbReference>
<keyword evidence="1" id="KW-0472">Membrane</keyword>
<protein>
    <submittedName>
        <fullName evidence="3">Rv3654c family TadE-like protein</fullName>
    </submittedName>
</protein>
<dbReference type="Pfam" id="PF13400">
    <property type="entry name" value="Tad"/>
    <property type="match status" value="1"/>
</dbReference>